<feature type="short sequence motif" description="GXSXG" evidence="4">
    <location>
        <begin position="57"/>
        <end position="61"/>
    </location>
</feature>
<dbReference type="GO" id="GO:0016042">
    <property type="term" value="P:lipid catabolic process"/>
    <property type="evidence" value="ECO:0007669"/>
    <property type="project" value="UniProtKB-UniRule"/>
</dbReference>
<feature type="active site" description="Nucleophile" evidence="4">
    <location>
        <position position="59"/>
    </location>
</feature>
<evidence type="ECO:0000313" key="6">
    <source>
        <dbReference type="EMBL" id="TWT98465.1"/>
    </source>
</evidence>
<dbReference type="Pfam" id="PF01734">
    <property type="entry name" value="Patatin"/>
    <property type="match status" value="1"/>
</dbReference>
<dbReference type="PANTHER" id="PTHR14226:SF29">
    <property type="entry name" value="NEUROPATHY TARGET ESTERASE SWS"/>
    <property type="match status" value="1"/>
</dbReference>
<accession>A0A5C6AH05</accession>
<evidence type="ECO:0000256" key="2">
    <source>
        <dbReference type="ARBA" id="ARBA00022963"/>
    </source>
</evidence>
<name>A0A5C6AH05_9BACT</name>
<evidence type="ECO:0000256" key="1">
    <source>
        <dbReference type="ARBA" id="ARBA00022801"/>
    </source>
</evidence>
<evidence type="ECO:0000256" key="3">
    <source>
        <dbReference type="ARBA" id="ARBA00023098"/>
    </source>
</evidence>
<dbReference type="AlphaFoldDB" id="A0A5C6AH05"/>
<dbReference type="EMBL" id="SJPN01000006">
    <property type="protein sequence ID" value="TWT98465.1"/>
    <property type="molecule type" value="Genomic_DNA"/>
</dbReference>
<dbReference type="SUPFAM" id="SSF52151">
    <property type="entry name" value="FabD/lysophospholipase-like"/>
    <property type="match status" value="1"/>
</dbReference>
<gene>
    <name evidence="6" type="primary">rssA_2</name>
    <name evidence="6" type="ORF">Pla52n_49790</name>
</gene>
<reference evidence="6 7" key="1">
    <citation type="submission" date="2019-02" db="EMBL/GenBank/DDBJ databases">
        <title>Deep-cultivation of Planctomycetes and their phenomic and genomic characterization uncovers novel biology.</title>
        <authorList>
            <person name="Wiegand S."/>
            <person name="Jogler M."/>
            <person name="Boedeker C."/>
            <person name="Pinto D."/>
            <person name="Vollmers J."/>
            <person name="Rivas-Marin E."/>
            <person name="Kohn T."/>
            <person name="Peeters S.H."/>
            <person name="Heuer A."/>
            <person name="Rast P."/>
            <person name="Oberbeckmann S."/>
            <person name="Bunk B."/>
            <person name="Jeske O."/>
            <person name="Meyerdierks A."/>
            <person name="Storesund J.E."/>
            <person name="Kallscheuer N."/>
            <person name="Luecker S."/>
            <person name="Lage O.M."/>
            <person name="Pohl T."/>
            <person name="Merkel B.J."/>
            <person name="Hornburger P."/>
            <person name="Mueller R.-W."/>
            <person name="Bruemmer F."/>
            <person name="Labrenz M."/>
            <person name="Spormann A.M."/>
            <person name="Op Den Camp H."/>
            <person name="Overmann J."/>
            <person name="Amann R."/>
            <person name="Jetten M.S.M."/>
            <person name="Mascher T."/>
            <person name="Medema M.H."/>
            <person name="Devos D.P."/>
            <person name="Kaster A.-K."/>
            <person name="Ovreas L."/>
            <person name="Rohde M."/>
            <person name="Galperin M.Y."/>
            <person name="Jogler C."/>
        </authorList>
    </citation>
    <scope>NUCLEOTIDE SEQUENCE [LARGE SCALE GENOMIC DNA]</scope>
    <source>
        <strain evidence="6 7">Pla52n</strain>
    </source>
</reference>
<dbReference type="Proteomes" id="UP000320176">
    <property type="component" value="Unassembled WGS sequence"/>
</dbReference>
<proteinExistence type="predicted"/>
<dbReference type="Gene3D" id="3.40.1090.10">
    <property type="entry name" value="Cytosolic phospholipase A2 catalytic domain"/>
    <property type="match status" value="2"/>
</dbReference>
<keyword evidence="7" id="KW-1185">Reference proteome</keyword>
<sequence length="331" mass="35488">MKLLDLPALPSSKTAAPEPGPCRAVVTLGGGGARGLAHLGALEAIGESGVLTERIVGVSIGGLMGGLYAVHQDIYRMQAAAMQLLDSPMFSASCNQLLGSASQVGSRGKGRVVATPPSSVWYSDWYTRIVRLIRTGRHVGRLLSGPALMTSGILDEAIEQLIPDIDLQETAIPISIVAADLVSGHRIVLETGSLRKAILASTAIPGFFPPVAWGDAMLCDIGVLDSLPLTIAKSYPADLVIGVDVGSGLQRSGPCESAVEVMMRVEEIGEQLHRRHSLRHGDLIIRPDVGHRHWYDFRNPERLIEEGRRAGRRVLAELPHRKFSQRVCAPT</sequence>
<feature type="active site" description="Proton acceptor" evidence="4">
    <location>
        <position position="220"/>
    </location>
</feature>
<evidence type="ECO:0000256" key="4">
    <source>
        <dbReference type="PROSITE-ProRule" id="PRU01161"/>
    </source>
</evidence>
<comment type="caution">
    <text evidence="6">The sequence shown here is derived from an EMBL/GenBank/DDBJ whole genome shotgun (WGS) entry which is preliminary data.</text>
</comment>
<dbReference type="PANTHER" id="PTHR14226">
    <property type="entry name" value="NEUROPATHY TARGET ESTERASE/SWISS CHEESE D.MELANOGASTER"/>
    <property type="match status" value="1"/>
</dbReference>
<dbReference type="GO" id="GO:0016787">
    <property type="term" value="F:hydrolase activity"/>
    <property type="evidence" value="ECO:0007669"/>
    <property type="project" value="UniProtKB-UniRule"/>
</dbReference>
<feature type="domain" description="PNPLA" evidence="5">
    <location>
        <begin position="26"/>
        <end position="233"/>
    </location>
</feature>
<keyword evidence="2 4" id="KW-0442">Lipid degradation</keyword>
<keyword evidence="3 4" id="KW-0443">Lipid metabolism</keyword>
<evidence type="ECO:0000313" key="7">
    <source>
        <dbReference type="Proteomes" id="UP000320176"/>
    </source>
</evidence>
<dbReference type="InterPro" id="IPR050301">
    <property type="entry name" value="NTE"/>
</dbReference>
<feature type="short sequence motif" description="GXGXXG" evidence="4">
    <location>
        <begin position="30"/>
        <end position="35"/>
    </location>
</feature>
<dbReference type="PROSITE" id="PS51635">
    <property type="entry name" value="PNPLA"/>
    <property type="match status" value="1"/>
</dbReference>
<organism evidence="6 7">
    <name type="scientific">Stieleria varia</name>
    <dbReference type="NCBI Taxonomy" id="2528005"/>
    <lineage>
        <taxon>Bacteria</taxon>
        <taxon>Pseudomonadati</taxon>
        <taxon>Planctomycetota</taxon>
        <taxon>Planctomycetia</taxon>
        <taxon>Pirellulales</taxon>
        <taxon>Pirellulaceae</taxon>
        <taxon>Stieleria</taxon>
    </lineage>
</organism>
<keyword evidence="1 4" id="KW-0378">Hydrolase</keyword>
<dbReference type="InterPro" id="IPR016035">
    <property type="entry name" value="Acyl_Trfase/lysoPLipase"/>
</dbReference>
<dbReference type="RefSeq" id="WP_197454889.1">
    <property type="nucleotide sequence ID" value="NZ_CP151726.1"/>
</dbReference>
<evidence type="ECO:0000259" key="5">
    <source>
        <dbReference type="PROSITE" id="PS51635"/>
    </source>
</evidence>
<protein>
    <submittedName>
        <fullName evidence="6">NTE family protein RssA</fullName>
    </submittedName>
</protein>
<dbReference type="InterPro" id="IPR002641">
    <property type="entry name" value="PNPLA_dom"/>
</dbReference>
<comment type="caution">
    <text evidence="4">Lacks conserved residue(s) required for the propagation of feature annotation.</text>
</comment>